<evidence type="ECO:0000313" key="2">
    <source>
        <dbReference type="EMBL" id="QEI07580.1"/>
    </source>
</evidence>
<keyword evidence="1" id="KW-0472">Membrane</keyword>
<protein>
    <submittedName>
        <fullName evidence="2">Uncharacterized protein</fullName>
    </submittedName>
</protein>
<evidence type="ECO:0000313" key="3">
    <source>
        <dbReference type="Proteomes" id="UP000325161"/>
    </source>
</evidence>
<dbReference type="RefSeq" id="WP_148816627.1">
    <property type="nucleotide sequence ID" value="NZ_CP043046.1"/>
</dbReference>
<keyword evidence="3" id="KW-1185">Reference proteome</keyword>
<evidence type="ECO:0000256" key="1">
    <source>
        <dbReference type="SAM" id="Phobius"/>
    </source>
</evidence>
<accession>A0A5C0B302</accession>
<proteinExistence type="predicted"/>
<keyword evidence="1" id="KW-0812">Transmembrane</keyword>
<name>A0A5C0B302_9BURK</name>
<sequence>MKRPVFLRSAGVRPVRLPRCRGGDVSRGLGRHHAAGQASVEAIIIVVALIGGAVGLGLFGEDGGLASAFVDGLRRFQRGFGYALSLAG</sequence>
<dbReference type="Proteomes" id="UP000325161">
    <property type="component" value="Chromosome"/>
</dbReference>
<feature type="transmembrane region" description="Helical" evidence="1">
    <location>
        <begin position="40"/>
        <end position="59"/>
    </location>
</feature>
<dbReference type="AlphaFoldDB" id="A0A5C0B302"/>
<dbReference type="EMBL" id="CP043046">
    <property type="protein sequence ID" value="QEI07580.1"/>
    <property type="molecule type" value="Genomic_DNA"/>
</dbReference>
<keyword evidence="1" id="KW-1133">Transmembrane helix</keyword>
<reference evidence="2 3" key="1">
    <citation type="submission" date="2019-08" db="EMBL/GenBank/DDBJ databases">
        <title>Amphibian skin-associated Pigmentiphaga: genome sequence and occurrence across geography and hosts.</title>
        <authorList>
            <person name="Bletz M.C."/>
            <person name="Bunk B."/>
            <person name="Sproeer C."/>
            <person name="Biwer P."/>
            <person name="Reiter S."/>
            <person name="Rabemananjara F.C.E."/>
            <person name="Schulz S."/>
            <person name="Overmann J."/>
            <person name="Vences M."/>
        </authorList>
    </citation>
    <scope>NUCLEOTIDE SEQUENCE [LARGE SCALE GENOMIC DNA]</scope>
    <source>
        <strain evidence="2 3">Mada1488</strain>
    </source>
</reference>
<organism evidence="2 3">
    <name type="scientific">Pigmentiphaga aceris</name>
    <dbReference type="NCBI Taxonomy" id="1940612"/>
    <lineage>
        <taxon>Bacteria</taxon>
        <taxon>Pseudomonadati</taxon>
        <taxon>Pseudomonadota</taxon>
        <taxon>Betaproteobacteria</taxon>
        <taxon>Burkholderiales</taxon>
        <taxon>Alcaligenaceae</taxon>
        <taxon>Pigmentiphaga</taxon>
    </lineage>
</organism>
<dbReference type="KEGG" id="pacr:FXN63_18355"/>
<gene>
    <name evidence="2" type="ORF">FXN63_18355</name>
</gene>